<dbReference type="Pfam" id="PF20174">
    <property type="entry name" value="DUF6540"/>
    <property type="match status" value="1"/>
</dbReference>
<dbReference type="Proteomes" id="UP000002497">
    <property type="component" value="Unassembled WGS sequence"/>
</dbReference>
<keyword evidence="2" id="KW-1185">Reference proteome</keyword>
<gene>
    <name evidence="1" type="ORF">CPSG_05349</name>
</gene>
<proteinExistence type="predicted"/>
<evidence type="ECO:0000313" key="2">
    <source>
        <dbReference type="Proteomes" id="UP000002497"/>
    </source>
</evidence>
<evidence type="ECO:0000313" key="1">
    <source>
        <dbReference type="EMBL" id="EFW17712.1"/>
    </source>
</evidence>
<dbReference type="AlphaFoldDB" id="E9D753"/>
<organism evidence="2">
    <name type="scientific">Coccidioides posadasii (strain RMSCC 757 / Silveira)</name>
    <name type="common">Valley fever fungus</name>
    <dbReference type="NCBI Taxonomy" id="443226"/>
    <lineage>
        <taxon>Eukaryota</taxon>
        <taxon>Fungi</taxon>
        <taxon>Dikarya</taxon>
        <taxon>Ascomycota</taxon>
        <taxon>Pezizomycotina</taxon>
        <taxon>Eurotiomycetes</taxon>
        <taxon>Eurotiomycetidae</taxon>
        <taxon>Onygenales</taxon>
        <taxon>Onygenaceae</taxon>
        <taxon>Coccidioides</taxon>
    </lineage>
</organism>
<dbReference type="HOGENOM" id="CLU_1740369_0_0_1"/>
<name>E9D753_COCPS</name>
<dbReference type="InterPro" id="IPR046670">
    <property type="entry name" value="DUF6540"/>
</dbReference>
<dbReference type="VEuPathDB" id="FungiDB:CPSG_05349"/>
<dbReference type="VEuPathDB" id="FungiDB:D8B26_004928"/>
<sequence length="150" mass="16609">MSSQNEPLAIYIMIYAEASLSPHESHVALLVNLPGARKHYIFHAVEDISTETEMMFEKLEKALDPLGTKTAHERIALSTAIPESQFDSLSDTLAATPVPRPKPANWNCQSWLCEGLVNMERSQFLPPGDAARLYQQMMDIINATALGVIV</sequence>
<dbReference type="EMBL" id="GL636493">
    <property type="protein sequence ID" value="EFW17712.1"/>
    <property type="molecule type" value="Genomic_DNA"/>
</dbReference>
<protein>
    <submittedName>
        <fullName evidence="1">Uncharacterized protein</fullName>
    </submittedName>
</protein>
<reference evidence="2" key="1">
    <citation type="journal article" date="2010" name="Genome Res.">
        <title>Population genomic sequencing of Coccidioides fungi reveals recent hybridization and transposon control.</title>
        <authorList>
            <person name="Neafsey D.E."/>
            <person name="Barker B.M."/>
            <person name="Sharpton T.J."/>
            <person name="Stajich J.E."/>
            <person name="Park D.J."/>
            <person name="Whiston E."/>
            <person name="Hung C.-Y."/>
            <person name="McMahan C."/>
            <person name="White J."/>
            <person name="Sykes S."/>
            <person name="Heiman D."/>
            <person name="Young S."/>
            <person name="Zeng Q."/>
            <person name="Abouelleil A."/>
            <person name="Aftuck L."/>
            <person name="Bessette D."/>
            <person name="Brown A."/>
            <person name="FitzGerald M."/>
            <person name="Lui A."/>
            <person name="Macdonald J.P."/>
            <person name="Priest M."/>
            <person name="Orbach M.J."/>
            <person name="Galgiani J.N."/>
            <person name="Kirkland T.N."/>
            <person name="Cole G.T."/>
            <person name="Birren B.W."/>
            <person name="Henn M.R."/>
            <person name="Taylor J.W."/>
            <person name="Rounsley S.D."/>
        </authorList>
    </citation>
    <scope>NUCLEOTIDE SEQUENCE [LARGE SCALE GENOMIC DNA]</scope>
    <source>
        <strain evidence="2">RMSCC 757 / Silveira</strain>
    </source>
</reference>
<accession>E9D753</accession>
<reference evidence="2" key="2">
    <citation type="submission" date="2010-03" db="EMBL/GenBank/DDBJ databases">
        <title>The genome sequence of Coccidioides posadasii strain Silveira.</title>
        <authorList>
            <consortium name="The Broad Institute Genome Sequencing Center for Infectious Disease"/>
            <person name="Neafsey D."/>
            <person name="Orbach M."/>
            <person name="Henn M.R."/>
            <person name="Cole G.T."/>
            <person name="Galgiani J."/>
            <person name="Gardner M.J."/>
            <person name="Kirkland T.N."/>
            <person name="Taylor J.W."/>
            <person name="Young S.K."/>
            <person name="Zeng Q."/>
            <person name="Koehrsen M."/>
            <person name="Alvarado L."/>
            <person name="Berlin A."/>
            <person name="Borenstein D."/>
            <person name="Chapman S.B."/>
            <person name="Chen Z."/>
            <person name="Engels R."/>
            <person name="Freedman E."/>
            <person name="Gellesch M."/>
            <person name="Goldberg J."/>
            <person name="Griggs A."/>
            <person name="Gujja S."/>
            <person name="Heilman E."/>
            <person name="Heiman D."/>
            <person name="Howarth C."/>
            <person name="Jen D."/>
            <person name="Larson L."/>
            <person name="Mehta T."/>
            <person name="Neiman D."/>
            <person name="Park D."/>
            <person name="Pearson M."/>
            <person name="Richards J."/>
            <person name="Roberts A."/>
            <person name="Saif S."/>
            <person name="Shea T."/>
            <person name="Shenoy N."/>
            <person name="Sisk P."/>
            <person name="Stolte C."/>
            <person name="Sykes S."/>
            <person name="Walk T."/>
            <person name="White J."/>
            <person name="Yandava C."/>
            <person name="Haas B."/>
            <person name="Nusbaum C."/>
            <person name="Birren B."/>
        </authorList>
    </citation>
    <scope>NUCLEOTIDE SEQUENCE [LARGE SCALE GENOMIC DNA]</scope>
    <source>
        <strain evidence="2">RMSCC 757 / Silveira</strain>
    </source>
</reference>